<protein>
    <submittedName>
        <fullName evidence="2">Uncharacterized protein</fullName>
    </submittedName>
</protein>
<dbReference type="AlphaFoldDB" id="A0ABD1MZ01"/>
<sequence length="168" mass="18755">MPKEIIKNLPSLSELLLRGNTLCGSIPEELCRLPSLHLLDLAENNLSGSIPKCWVMCTEEWLNILIECTIDLSNNNLSGEIPEELTELIHLGALNLSWNKLIGHIPNNIGSLTNLESLELLHKLLLGPVSAKKPKRHQHKPRANIIRNSCLHWACMRPNGSKPNNISD</sequence>
<dbReference type="Proteomes" id="UP001603857">
    <property type="component" value="Unassembled WGS sequence"/>
</dbReference>
<dbReference type="InterPro" id="IPR053211">
    <property type="entry name" value="DNA_repair-toleration"/>
</dbReference>
<dbReference type="Pfam" id="PF00560">
    <property type="entry name" value="LRR_1"/>
    <property type="match status" value="4"/>
</dbReference>
<organism evidence="2 3">
    <name type="scientific">Flemingia macrophylla</name>
    <dbReference type="NCBI Taxonomy" id="520843"/>
    <lineage>
        <taxon>Eukaryota</taxon>
        <taxon>Viridiplantae</taxon>
        <taxon>Streptophyta</taxon>
        <taxon>Embryophyta</taxon>
        <taxon>Tracheophyta</taxon>
        <taxon>Spermatophyta</taxon>
        <taxon>Magnoliopsida</taxon>
        <taxon>eudicotyledons</taxon>
        <taxon>Gunneridae</taxon>
        <taxon>Pentapetalae</taxon>
        <taxon>rosids</taxon>
        <taxon>fabids</taxon>
        <taxon>Fabales</taxon>
        <taxon>Fabaceae</taxon>
        <taxon>Papilionoideae</taxon>
        <taxon>50 kb inversion clade</taxon>
        <taxon>NPAAA clade</taxon>
        <taxon>indigoferoid/millettioid clade</taxon>
        <taxon>Phaseoleae</taxon>
        <taxon>Flemingia</taxon>
    </lineage>
</organism>
<keyword evidence="3" id="KW-1185">Reference proteome</keyword>
<proteinExistence type="predicted"/>
<evidence type="ECO:0000313" key="3">
    <source>
        <dbReference type="Proteomes" id="UP001603857"/>
    </source>
</evidence>
<dbReference type="InterPro" id="IPR032675">
    <property type="entry name" value="LRR_dom_sf"/>
</dbReference>
<keyword evidence="1" id="KW-0732">Signal</keyword>
<evidence type="ECO:0000256" key="1">
    <source>
        <dbReference type="ARBA" id="ARBA00022729"/>
    </source>
</evidence>
<name>A0ABD1MZ01_9FABA</name>
<dbReference type="InterPro" id="IPR001611">
    <property type="entry name" value="Leu-rich_rpt"/>
</dbReference>
<dbReference type="Gene3D" id="3.80.10.10">
    <property type="entry name" value="Ribonuclease Inhibitor"/>
    <property type="match status" value="1"/>
</dbReference>
<accession>A0ABD1MZ01</accession>
<comment type="caution">
    <text evidence="2">The sequence shown here is derived from an EMBL/GenBank/DDBJ whole genome shotgun (WGS) entry which is preliminary data.</text>
</comment>
<reference evidence="2 3" key="1">
    <citation type="submission" date="2024-08" db="EMBL/GenBank/DDBJ databases">
        <title>Insights into the chromosomal genome structure of Flemingia macrophylla.</title>
        <authorList>
            <person name="Ding Y."/>
            <person name="Zhao Y."/>
            <person name="Bi W."/>
            <person name="Wu M."/>
            <person name="Zhao G."/>
            <person name="Gong Y."/>
            <person name="Li W."/>
            <person name="Zhang P."/>
        </authorList>
    </citation>
    <scope>NUCLEOTIDE SEQUENCE [LARGE SCALE GENOMIC DNA]</scope>
    <source>
        <strain evidence="2">DYQJB</strain>
        <tissue evidence="2">Leaf</tissue>
    </source>
</reference>
<dbReference type="PANTHER" id="PTHR48060:SF21">
    <property type="entry name" value="L DOMAIN-LIKE PROTEIN"/>
    <property type="match status" value="1"/>
</dbReference>
<gene>
    <name evidence="2" type="ORF">Fmac_009005</name>
</gene>
<dbReference type="SUPFAM" id="SSF52058">
    <property type="entry name" value="L domain-like"/>
    <property type="match status" value="1"/>
</dbReference>
<evidence type="ECO:0000313" key="2">
    <source>
        <dbReference type="EMBL" id="KAL2341065.1"/>
    </source>
</evidence>
<dbReference type="PANTHER" id="PTHR48060">
    <property type="entry name" value="DNA DAMAGE-REPAIR/TOLERATION PROTEIN DRT100"/>
    <property type="match status" value="1"/>
</dbReference>
<dbReference type="EMBL" id="JBGMDY010000003">
    <property type="protein sequence ID" value="KAL2341065.1"/>
    <property type="molecule type" value="Genomic_DNA"/>
</dbReference>